<keyword evidence="5" id="KW-0119">Carbohydrate metabolism</keyword>
<comment type="caution">
    <text evidence="6">The sequence shown here is derived from an EMBL/GenBank/DDBJ whole genome shotgun (WGS) entry which is preliminary data.</text>
</comment>
<evidence type="ECO:0000313" key="6">
    <source>
        <dbReference type="EMBL" id="MFG6203690.1"/>
    </source>
</evidence>
<keyword evidence="4" id="KW-0460">Magnesium</keyword>
<dbReference type="SUPFAM" id="SSF88713">
    <property type="entry name" value="Glycoside hydrolase/deacetylase"/>
    <property type="match status" value="1"/>
</dbReference>
<gene>
    <name evidence="6" type="ORF">ACGSLL_04910</name>
</gene>
<dbReference type="RefSeq" id="WP_394503717.1">
    <property type="nucleotide sequence ID" value="NZ_JBIEIL010000002.1"/>
</dbReference>
<dbReference type="Pfam" id="PF04794">
    <property type="entry name" value="YdjC"/>
    <property type="match status" value="1"/>
</dbReference>
<keyword evidence="3" id="KW-0378">Hydrolase</keyword>
<sequence length="273" mass="29839">MPRQVIVNADDFGLSPNENAVIFAAFQAGLISSATAMANMPAFAAACAMARNPRLEGRIGLHFNLTYGRPLSQAILARRTFCDDFGVFDLSLPRHSLWLGREDRAAVRQELQAQWQHCVDHGLRPSHIDSHQHVHNIWPIGEIVARFAAQHGVPIRLARNLGQNLNLPKRVFKGLLNRRLRGLAGVTADYVCTPTDLRQGAMPADGVLEIVAHPTRLGIDFGDAYLDPGESLSQVLEQGLKGVARISYADLGAGMNHHGTDTTTQGTHHNTRA</sequence>
<evidence type="ECO:0000256" key="1">
    <source>
        <dbReference type="ARBA" id="ARBA00001946"/>
    </source>
</evidence>
<dbReference type="PANTHER" id="PTHR31609:SF1">
    <property type="entry name" value="CARBOHYDRATE DEACETYLASE"/>
    <property type="match status" value="1"/>
</dbReference>
<reference evidence="6 7" key="1">
    <citation type="submission" date="2024-10" db="EMBL/GenBank/DDBJ databases">
        <title>Whole genome of Pseudomonas sp Strain RB5.</title>
        <authorList>
            <person name="Selami N."/>
        </authorList>
    </citation>
    <scope>NUCLEOTIDE SEQUENCE [LARGE SCALE GENOMIC DNA]</scope>
    <source>
        <strain evidence="6 7">RB5</strain>
    </source>
</reference>
<name>A0ABW7D6K2_9PSED</name>
<dbReference type="EMBL" id="JBIEIL010000002">
    <property type="protein sequence ID" value="MFG6203690.1"/>
    <property type="molecule type" value="Genomic_DNA"/>
</dbReference>
<comment type="cofactor">
    <cofactor evidence="1">
        <name>Mg(2+)</name>
        <dbReference type="ChEBI" id="CHEBI:18420"/>
    </cofactor>
</comment>
<keyword evidence="7" id="KW-1185">Reference proteome</keyword>
<organism evidence="6 7">
    <name type="scientific">Pseudomonas retamae</name>
    <dbReference type="NCBI Taxonomy" id="702110"/>
    <lineage>
        <taxon>Bacteria</taxon>
        <taxon>Pseudomonadati</taxon>
        <taxon>Pseudomonadota</taxon>
        <taxon>Gammaproteobacteria</taxon>
        <taxon>Pseudomonadales</taxon>
        <taxon>Pseudomonadaceae</taxon>
        <taxon>Pseudomonas</taxon>
    </lineage>
</organism>
<evidence type="ECO:0000256" key="4">
    <source>
        <dbReference type="ARBA" id="ARBA00022842"/>
    </source>
</evidence>
<dbReference type="PANTHER" id="PTHR31609">
    <property type="entry name" value="YDJC DEACETYLASE FAMILY MEMBER"/>
    <property type="match status" value="1"/>
</dbReference>
<dbReference type="InterPro" id="IPR011330">
    <property type="entry name" value="Glyco_hydro/deAcase_b/a-brl"/>
</dbReference>
<dbReference type="Proteomes" id="UP001605918">
    <property type="component" value="Unassembled WGS sequence"/>
</dbReference>
<accession>A0ABW7D6K2</accession>
<dbReference type="InterPro" id="IPR006879">
    <property type="entry name" value="YdjC-like"/>
</dbReference>
<evidence type="ECO:0000313" key="7">
    <source>
        <dbReference type="Proteomes" id="UP001605918"/>
    </source>
</evidence>
<evidence type="ECO:0000256" key="2">
    <source>
        <dbReference type="ARBA" id="ARBA00022723"/>
    </source>
</evidence>
<evidence type="ECO:0000256" key="5">
    <source>
        <dbReference type="ARBA" id="ARBA00023277"/>
    </source>
</evidence>
<dbReference type="Gene3D" id="3.20.20.370">
    <property type="entry name" value="Glycoside hydrolase/deacetylase"/>
    <property type="match status" value="1"/>
</dbReference>
<evidence type="ECO:0000256" key="3">
    <source>
        <dbReference type="ARBA" id="ARBA00022801"/>
    </source>
</evidence>
<proteinExistence type="predicted"/>
<protein>
    <submittedName>
        <fullName evidence="6">Carbohydrate deacetylase</fullName>
    </submittedName>
</protein>
<keyword evidence="2" id="KW-0479">Metal-binding</keyword>